<feature type="compositionally biased region" description="Low complexity" evidence="1">
    <location>
        <begin position="200"/>
        <end position="224"/>
    </location>
</feature>
<dbReference type="STRING" id="1353009.A0A1Y2IY83"/>
<keyword evidence="2" id="KW-0472">Membrane</keyword>
<reference evidence="3 4" key="1">
    <citation type="journal article" date="2015" name="Biotechnol. Biofuels">
        <title>Enhanced degradation of softwood versus hardwood by the white-rot fungus Pycnoporus coccineus.</title>
        <authorList>
            <person name="Couturier M."/>
            <person name="Navarro D."/>
            <person name="Chevret D."/>
            <person name="Henrissat B."/>
            <person name="Piumi F."/>
            <person name="Ruiz-Duenas F.J."/>
            <person name="Martinez A.T."/>
            <person name="Grigoriev I.V."/>
            <person name="Riley R."/>
            <person name="Lipzen A."/>
            <person name="Berrin J.G."/>
            <person name="Master E.R."/>
            <person name="Rosso M.N."/>
        </authorList>
    </citation>
    <scope>NUCLEOTIDE SEQUENCE [LARGE SCALE GENOMIC DNA]</scope>
    <source>
        <strain evidence="3 4">BRFM310</strain>
    </source>
</reference>
<proteinExistence type="predicted"/>
<evidence type="ECO:0000313" key="3">
    <source>
        <dbReference type="EMBL" id="OSD06100.1"/>
    </source>
</evidence>
<feature type="region of interest" description="Disordered" evidence="1">
    <location>
        <begin position="173"/>
        <end position="224"/>
    </location>
</feature>
<evidence type="ECO:0000256" key="1">
    <source>
        <dbReference type="SAM" id="MobiDB-lite"/>
    </source>
</evidence>
<name>A0A1Y2IY83_TRAC3</name>
<keyword evidence="2" id="KW-0812">Transmembrane</keyword>
<feature type="transmembrane region" description="Helical" evidence="2">
    <location>
        <begin position="360"/>
        <end position="382"/>
    </location>
</feature>
<dbReference type="Proteomes" id="UP000193067">
    <property type="component" value="Unassembled WGS sequence"/>
</dbReference>
<sequence>MFKVLDHPYGAIHCLLYFYVQLFPRLLLSFSVCLFATSRLLAVAAQEVVNGQIITQGVSILDSPQPNSALNAGSNTSIAIEIPPDTNPALVLDLLEVYLVSSDAQINVTVSSGPHLLSQEPGSDVKHIQWPVPTCLQTGVYNLTLYETSHSNGAGFFAITPVPVQIRNGGNVSETCGADVNGVQEQPQPSNPPPADLIHGSSSSPSGSGDSAASTPQPSGSVASSSAAVTGTVLTPPSGGGVITVTAGDGDITIGISNLPGTIVVEPSGGAPSNASEASTGFVTIFKTVAPTATATLTEIISLPVTITLEETYVSTSTAPGTTMEFTVTQTILSTTELVTTQVTSPQQVGLLPVNSGKAMLLPSSLLLHWTISTFAFLYVLLM</sequence>
<dbReference type="EMBL" id="KZ084091">
    <property type="protein sequence ID" value="OSD06100.1"/>
    <property type="molecule type" value="Genomic_DNA"/>
</dbReference>
<accession>A0A1Y2IY83</accession>
<evidence type="ECO:0000313" key="4">
    <source>
        <dbReference type="Proteomes" id="UP000193067"/>
    </source>
</evidence>
<dbReference type="OrthoDB" id="3267335at2759"/>
<gene>
    <name evidence="3" type="ORF">PYCCODRAFT_1457020</name>
</gene>
<protein>
    <submittedName>
        <fullName evidence="3">Uncharacterized protein</fullName>
    </submittedName>
</protein>
<evidence type="ECO:0000256" key="2">
    <source>
        <dbReference type="SAM" id="Phobius"/>
    </source>
</evidence>
<organism evidence="3 4">
    <name type="scientific">Trametes coccinea (strain BRFM310)</name>
    <name type="common">Pycnoporus coccineus</name>
    <dbReference type="NCBI Taxonomy" id="1353009"/>
    <lineage>
        <taxon>Eukaryota</taxon>
        <taxon>Fungi</taxon>
        <taxon>Dikarya</taxon>
        <taxon>Basidiomycota</taxon>
        <taxon>Agaricomycotina</taxon>
        <taxon>Agaricomycetes</taxon>
        <taxon>Polyporales</taxon>
        <taxon>Polyporaceae</taxon>
        <taxon>Trametes</taxon>
    </lineage>
</organism>
<dbReference type="AlphaFoldDB" id="A0A1Y2IY83"/>
<keyword evidence="2" id="KW-1133">Transmembrane helix</keyword>
<keyword evidence="4" id="KW-1185">Reference proteome</keyword>